<keyword evidence="2" id="KW-1185">Reference proteome</keyword>
<comment type="caution">
    <text evidence="1">The sequence shown here is derived from an EMBL/GenBank/DDBJ whole genome shotgun (WGS) entry which is preliminary data.</text>
</comment>
<reference evidence="1" key="1">
    <citation type="submission" date="2022-06" db="EMBL/GenBank/DDBJ databases">
        <title>Rothia sp. isolated from sandalwood seedling.</title>
        <authorList>
            <person name="Tuikhar N."/>
            <person name="Kirdat K."/>
            <person name="Thorat V."/>
            <person name="Swetha P."/>
            <person name="Padma S."/>
            <person name="Sundararaj R."/>
            <person name="Yadav A."/>
        </authorList>
    </citation>
    <scope>NUCLEOTIDE SEQUENCE</scope>
    <source>
        <strain evidence="1">AR01</strain>
    </source>
</reference>
<evidence type="ECO:0000313" key="2">
    <source>
        <dbReference type="Proteomes" id="UP001139502"/>
    </source>
</evidence>
<dbReference type="RefSeq" id="WP_254166528.1">
    <property type="nucleotide sequence ID" value="NZ_JANAFB010000017.1"/>
</dbReference>
<evidence type="ECO:0000313" key="1">
    <source>
        <dbReference type="EMBL" id="MCP3426041.1"/>
    </source>
</evidence>
<organism evidence="1 2">
    <name type="scientific">Rothia santali</name>
    <dbReference type="NCBI Taxonomy" id="2949643"/>
    <lineage>
        <taxon>Bacteria</taxon>
        <taxon>Bacillati</taxon>
        <taxon>Actinomycetota</taxon>
        <taxon>Actinomycetes</taxon>
        <taxon>Micrococcales</taxon>
        <taxon>Micrococcaceae</taxon>
        <taxon>Rothia</taxon>
    </lineage>
</organism>
<accession>A0A9X2KLD8</accession>
<dbReference type="AlphaFoldDB" id="A0A9X2KLD8"/>
<proteinExistence type="predicted"/>
<dbReference type="Proteomes" id="UP001139502">
    <property type="component" value="Unassembled WGS sequence"/>
</dbReference>
<name>A0A9X2KLD8_9MICC</name>
<protein>
    <submittedName>
        <fullName evidence="1">Uncharacterized protein</fullName>
    </submittedName>
</protein>
<dbReference type="EMBL" id="JANAFB010000017">
    <property type="protein sequence ID" value="MCP3426041.1"/>
    <property type="molecule type" value="Genomic_DNA"/>
</dbReference>
<sequence length="308" mass="35399">MYEDTVRLSQEHSENFAYIAHGARVTWKAMSLCGDPAELSNFSQIDSIYPFEKVSSSAKHYISAALEHLLMWADYAAPQKFHPEQETVLTSRPVHALARASLESSAQAVWLLNTVDIKECLRRHISLFRWNLGEYKKSNNDPEHKKRLKDWDAAVVKRVSACFEEREISPPGGYMNVIRWACEPEDLALEWKNVERIWRAASGAAHGMPWTNFELMDVSVGEEYEEGQYRTTLYPDPELMFEVLEAGYQMTQYAAMKYMFNCGANIEELLRQATMWLANHITYKEGANLETIERLRSGRVGQTSNGER</sequence>
<gene>
    <name evidence="1" type="ORF">NBM05_08500</name>
</gene>